<organism evidence="2 3">
    <name type="scientific">Roseovarius halotolerans</name>
    <dbReference type="NCBI Taxonomy" id="505353"/>
    <lineage>
        <taxon>Bacteria</taxon>
        <taxon>Pseudomonadati</taxon>
        <taxon>Pseudomonadota</taxon>
        <taxon>Alphaproteobacteria</taxon>
        <taxon>Rhodobacterales</taxon>
        <taxon>Roseobacteraceae</taxon>
        <taxon>Roseovarius</taxon>
    </lineage>
</organism>
<protein>
    <recommendedName>
        <fullName evidence="1">Putative DNA-binding domain-containing protein</fullName>
    </recommendedName>
</protein>
<dbReference type="RefSeq" id="WP_085818039.1">
    <property type="nucleotide sequence ID" value="NZ_FWFU01000003.1"/>
</dbReference>
<sequence length="255" mass="27661">MSPTQTVFHRALLDGSAPIPDGLSDGQGRAAGRRFDVYRNNVAVSLTEALEVGFPAIRSLIGPENFKKVAGLYLRQHPPSTPMIMQYGTEFPDFLERFAPLSHLRYLGDVARLEQAQREAYHAADRAPVEADRLERLSPDLMAQARLELAPALRVLRSPWPVHGIWRYACDGGAPKPSAVAEDVLITRPEFDPVVQLLPPGGAVFVTALLSAQSLSDAVDAALGEAQDFDLAGMLSLLLTGRAITAIFPPKEQAT</sequence>
<reference evidence="2 3" key="1">
    <citation type="submission" date="2017-03" db="EMBL/GenBank/DDBJ databases">
        <authorList>
            <person name="Afonso C.L."/>
            <person name="Miller P.J."/>
            <person name="Scott M.A."/>
            <person name="Spackman E."/>
            <person name="Goraichik I."/>
            <person name="Dimitrov K.M."/>
            <person name="Suarez D.L."/>
            <person name="Swayne D.E."/>
        </authorList>
    </citation>
    <scope>NUCLEOTIDE SEQUENCE [LARGE SCALE GENOMIC DNA]</scope>
    <source>
        <strain evidence="2 3">CECT 8110</strain>
    </source>
</reference>
<evidence type="ECO:0000259" key="1">
    <source>
        <dbReference type="Pfam" id="PF09836"/>
    </source>
</evidence>
<evidence type="ECO:0000313" key="3">
    <source>
        <dbReference type="Proteomes" id="UP000193207"/>
    </source>
</evidence>
<proteinExistence type="predicted"/>
<feature type="domain" description="Putative DNA-binding" evidence="1">
    <location>
        <begin position="4"/>
        <end position="95"/>
    </location>
</feature>
<name>A0A1X6ZA77_9RHOB</name>
<dbReference type="InterPro" id="IPR044922">
    <property type="entry name" value="DUF2063_N_sf"/>
</dbReference>
<dbReference type="EMBL" id="FWFU01000003">
    <property type="protein sequence ID" value="SLN45632.1"/>
    <property type="molecule type" value="Genomic_DNA"/>
</dbReference>
<dbReference type="OrthoDB" id="4146344at2"/>
<keyword evidence="3" id="KW-1185">Reference proteome</keyword>
<evidence type="ECO:0000313" key="2">
    <source>
        <dbReference type="EMBL" id="SLN45632.1"/>
    </source>
</evidence>
<dbReference type="Proteomes" id="UP000193207">
    <property type="component" value="Unassembled WGS sequence"/>
</dbReference>
<dbReference type="InterPro" id="IPR018640">
    <property type="entry name" value="DUF2063"/>
</dbReference>
<dbReference type="Gene3D" id="1.10.150.690">
    <property type="entry name" value="DUF2063"/>
    <property type="match status" value="1"/>
</dbReference>
<accession>A0A1X6ZA77</accession>
<gene>
    <name evidence="2" type="ORF">ROH8110_02416</name>
</gene>
<dbReference type="Pfam" id="PF09836">
    <property type="entry name" value="DUF2063"/>
    <property type="match status" value="1"/>
</dbReference>
<dbReference type="AlphaFoldDB" id="A0A1X6ZA77"/>